<proteinExistence type="predicted"/>
<gene>
    <name evidence="1" type="ORF">Theba_0122</name>
</gene>
<dbReference type="Proteomes" id="UP000002881">
    <property type="component" value="Chromosome"/>
</dbReference>
<protein>
    <recommendedName>
        <fullName evidence="3">DUF2281 domain-containing protein</fullName>
    </recommendedName>
</protein>
<evidence type="ECO:0008006" key="3">
    <source>
        <dbReference type="Google" id="ProtNLM"/>
    </source>
</evidence>
<dbReference type="EMBL" id="CP003532">
    <property type="protein sequence ID" value="AFK05870.1"/>
    <property type="molecule type" value="Genomic_DNA"/>
</dbReference>
<dbReference type="HOGENOM" id="CLU_185992_0_0_0"/>
<name>I2F1R7_9BACT</name>
<keyword evidence="2" id="KW-1185">Reference proteome</keyword>
<dbReference type="RefSeq" id="WP_014730035.1">
    <property type="nucleotide sequence ID" value="NC_017934.1"/>
</dbReference>
<reference evidence="1 2" key="1">
    <citation type="journal article" date="2012" name="Genome Biol. Evol.">
        <title>Genome Sequence of the Mesophilic Thermotogales Bacterium Mesotoga prima MesG1.Ag.4.2 Reveals the Largest Thermotogales Genome To Date.</title>
        <authorList>
            <person name="Zhaxybayeva O."/>
            <person name="Swithers K.S."/>
            <person name="Foght J."/>
            <person name="Green A.G."/>
            <person name="Bruce D."/>
            <person name="Detter C."/>
            <person name="Han S."/>
            <person name="Teshima H."/>
            <person name="Han J."/>
            <person name="Woyke T."/>
            <person name="Pitluck S."/>
            <person name="Nolan M."/>
            <person name="Ivanova N."/>
            <person name="Pati A."/>
            <person name="Land M.L."/>
            <person name="Dlutek M."/>
            <person name="Doolittle W.F."/>
            <person name="Noll K.M."/>
            <person name="Nesbo C.L."/>
        </authorList>
    </citation>
    <scope>NUCLEOTIDE SEQUENCE [LARGE SCALE GENOMIC DNA]</scope>
    <source>
        <strain evidence="2">mesG1.Ag.4.2</strain>
    </source>
</reference>
<evidence type="ECO:0000313" key="1">
    <source>
        <dbReference type="EMBL" id="AFK05870.1"/>
    </source>
</evidence>
<dbReference type="KEGG" id="mpg:Theba_0122"/>
<organism evidence="1 2">
    <name type="scientific">Mesotoga prima MesG1.Ag.4.2</name>
    <dbReference type="NCBI Taxonomy" id="660470"/>
    <lineage>
        <taxon>Bacteria</taxon>
        <taxon>Thermotogati</taxon>
        <taxon>Thermotogota</taxon>
        <taxon>Thermotogae</taxon>
        <taxon>Kosmotogales</taxon>
        <taxon>Kosmotogaceae</taxon>
        <taxon>Mesotoga</taxon>
    </lineage>
</organism>
<accession>I2F1R7</accession>
<dbReference type="GeneID" id="87105987"/>
<evidence type="ECO:0000313" key="2">
    <source>
        <dbReference type="Proteomes" id="UP000002881"/>
    </source>
</evidence>
<sequence length="65" mass="7715">MDTRQFLRKEIEAVPDALLEEILRFVKALKERNLPALSRELLDASESAFARDWLREEEDKAWKNL</sequence>
<dbReference type="AlphaFoldDB" id="I2F1R7"/>